<dbReference type="PROSITE" id="PS50835">
    <property type="entry name" value="IG_LIKE"/>
    <property type="match status" value="1"/>
</dbReference>
<dbReference type="InterPro" id="IPR015943">
    <property type="entry name" value="WD40/YVTN_repeat-like_dom_sf"/>
</dbReference>
<feature type="chain" id="PRO_5034983977" evidence="13">
    <location>
        <begin position="22"/>
        <end position="696"/>
    </location>
</feature>
<dbReference type="InterPro" id="IPR036352">
    <property type="entry name" value="Semap_dom_sf"/>
</dbReference>
<dbReference type="InterPro" id="IPR013783">
    <property type="entry name" value="Ig-like_fold"/>
</dbReference>
<dbReference type="SUPFAM" id="SSF101912">
    <property type="entry name" value="Sema domain"/>
    <property type="match status" value="1"/>
</dbReference>
<evidence type="ECO:0000256" key="3">
    <source>
        <dbReference type="ARBA" id="ARBA00022473"/>
    </source>
</evidence>
<evidence type="ECO:0000259" key="14">
    <source>
        <dbReference type="PROSITE" id="PS50835"/>
    </source>
</evidence>
<evidence type="ECO:0000256" key="8">
    <source>
        <dbReference type="ARBA" id="ARBA00023157"/>
    </source>
</evidence>
<dbReference type="SUPFAM" id="SSF48726">
    <property type="entry name" value="Immunoglobulin"/>
    <property type="match status" value="1"/>
</dbReference>
<dbReference type="PANTHER" id="PTHR11036">
    <property type="entry name" value="SEMAPHORIN"/>
    <property type="match status" value="1"/>
</dbReference>
<dbReference type="InterPro" id="IPR036179">
    <property type="entry name" value="Ig-like_dom_sf"/>
</dbReference>
<dbReference type="AlphaFoldDB" id="A0A8C2JIV9"/>
<dbReference type="FunFam" id="2.130.10.10:FF:000015">
    <property type="entry name" value="Semaphorin 3B"/>
    <property type="match status" value="1"/>
</dbReference>
<feature type="domain" description="Ig-like" evidence="14">
    <location>
        <begin position="517"/>
        <end position="610"/>
    </location>
</feature>
<evidence type="ECO:0000256" key="7">
    <source>
        <dbReference type="ARBA" id="ARBA00022902"/>
    </source>
</evidence>
<feature type="region of interest" description="Disordered" evidence="12">
    <location>
        <begin position="676"/>
        <end position="696"/>
    </location>
</feature>
<dbReference type="GO" id="GO:0071526">
    <property type="term" value="P:semaphorin-plexin signaling pathway"/>
    <property type="evidence" value="ECO:0007669"/>
    <property type="project" value="TreeGrafter"/>
</dbReference>
<dbReference type="PANTHER" id="PTHR11036:SF36">
    <property type="entry name" value="SEMAPHORIN-3D"/>
    <property type="match status" value="1"/>
</dbReference>
<comment type="similarity">
    <text evidence="2">Belongs to the semaphorin family.</text>
</comment>
<dbReference type="InterPro" id="IPR027231">
    <property type="entry name" value="Semaphorin"/>
</dbReference>
<dbReference type="GO" id="GO:0030215">
    <property type="term" value="F:semaphorin receptor binding"/>
    <property type="evidence" value="ECO:0007669"/>
    <property type="project" value="InterPro"/>
</dbReference>
<evidence type="ECO:0000313" key="16">
    <source>
        <dbReference type="Ensembl" id="ENSCCRP00020096260.1"/>
    </source>
</evidence>
<keyword evidence="3" id="KW-0217">Developmental protein</keyword>
<evidence type="ECO:0000256" key="2">
    <source>
        <dbReference type="ARBA" id="ARBA00009492"/>
    </source>
</evidence>
<keyword evidence="10" id="KW-0393">Immunoglobulin domain</keyword>
<evidence type="ECO:0000256" key="9">
    <source>
        <dbReference type="ARBA" id="ARBA00023180"/>
    </source>
</evidence>
<protein>
    <submittedName>
        <fullName evidence="16">Sema domain, immunoglobulin domain (Ig), short basic domain, secreted, (semaphorin) 3D</fullName>
    </submittedName>
</protein>
<keyword evidence="9" id="KW-0325">Glycoprotein</keyword>
<dbReference type="Gene3D" id="2.60.40.10">
    <property type="entry name" value="Immunoglobulins"/>
    <property type="match status" value="1"/>
</dbReference>
<proteinExistence type="inferred from homology"/>
<comment type="subcellular location">
    <subcellularLocation>
        <location evidence="1">Secreted</location>
    </subcellularLocation>
</comment>
<dbReference type="SMART" id="SM00630">
    <property type="entry name" value="Sema"/>
    <property type="match status" value="1"/>
</dbReference>
<keyword evidence="8" id="KW-1015">Disulfide bond</keyword>
<name>A0A8C2JIV9_CYPCA</name>
<sequence>MLAQVTALIQLFSMFVHIVHAMCFHMCIHPHLTSSELIHSRSVVPFVGSSEGQRFQTVLLDEEKSRLLLGAKDHIYLLDPDNINKHPKKLSWPAPRDRVDICILAGKNPLTECANFIRVLHIYNRTHIYTCGTGAFHPTCAFLEVKGHKEDTWLHIHSNTVESGRMKCPFDPHQPFASVLTDQYLYAGTASDFLGKDSTFSRSLGPPPDQQYIRTDISEDYWINEGKFISAHPIADTYNPDDDKIYFFFREASRDGSTKDKTVLSRVARICQNDVGGLRSLTNKWTTFLKARLVCSIPGPDGVDTHFDELQDIFLLPRRDERNPMVYGVFTTTSSIFRGSAVCVYNMEDIRAVFNGPYAHKEGPDHRWVEYEGRIPYPRPGTCPSRTYDPHIKTTKDFPDEVISFIRLHPLMYNFVHPMTGRPIFTRINTEYRLTQIVVDHVAAEDGQYAVMFLGTDMGSVLKVVSITQENWYTEEIILEELQVIFFCHCTWFRSDGLVQVSLHRRARRQDIKHGDPSSHCWDTEDGKEAYEGKVLYGVESNSSFLECVSQSQQALVRWFVLKPGADHRQEIKPDERVLITERGLLIRWLQRSDAGMYFCTSQEHSFTRTLLHLSLHILDRGQIHAHQPAIREPSENPSMTEPRQHYKDYLRMLSGPVRSLDEYCETLWHKEKKQKQKGKWKHVQELRKSRNRRHH</sequence>
<dbReference type="FunFam" id="2.60.40.10:FF:000030">
    <property type="entry name" value="Semaphorin 3F like"/>
    <property type="match status" value="1"/>
</dbReference>
<organism evidence="16 17">
    <name type="scientific">Cyprinus carpio</name>
    <name type="common">Common carp</name>
    <dbReference type="NCBI Taxonomy" id="7962"/>
    <lineage>
        <taxon>Eukaryota</taxon>
        <taxon>Metazoa</taxon>
        <taxon>Chordata</taxon>
        <taxon>Craniata</taxon>
        <taxon>Vertebrata</taxon>
        <taxon>Euteleostomi</taxon>
        <taxon>Actinopterygii</taxon>
        <taxon>Neopterygii</taxon>
        <taxon>Teleostei</taxon>
        <taxon>Ostariophysi</taxon>
        <taxon>Cypriniformes</taxon>
        <taxon>Cyprinidae</taxon>
        <taxon>Cyprininae</taxon>
        <taxon>Cyprinus</taxon>
    </lineage>
</organism>
<dbReference type="GO" id="GO:0072359">
    <property type="term" value="P:circulatory system development"/>
    <property type="evidence" value="ECO:0007669"/>
    <property type="project" value="UniProtKB-ARBA"/>
</dbReference>
<evidence type="ECO:0000256" key="4">
    <source>
        <dbReference type="ARBA" id="ARBA00022525"/>
    </source>
</evidence>
<dbReference type="GO" id="GO:0001755">
    <property type="term" value="P:neural crest cell migration"/>
    <property type="evidence" value="ECO:0007669"/>
    <property type="project" value="TreeGrafter"/>
</dbReference>
<dbReference type="CDD" id="cd05871">
    <property type="entry name" value="Ig_Sema3"/>
    <property type="match status" value="1"/>
</dbReference>
<evidence type="ECO:0000313" key="17">
    <source>
        <dbReference type="Proteomes" id="UP000694701"/>
    </source>
</evidence>
<evidence type="ECO:0000256" key="12">
    <source>
        <dbReference type="SAM" id="MobiDB-lite"/>
    </source>
</evidence>
<dbReference type="GO" id="GO:0035295">
    <property type="term" value="P:tube development"/>
    <property type="evidence" value="ECO:0007669"/>
    <property type="project" value="UniProtKB-ARBA"/>
</dbReference>
<keyword evidence="6" id="KW-0221">Differentiation</keyword>
<dbReference type="GO" id="GO:0005615">
    <property type="term" value="C:extracellular space"/>
    <property type="evidence" value="ECO:0007669"/>
    <property type="project" value="TreeGrafter"/>
</dbReference>
<dbReference type="PROSITE" id="PS51004">
    <property type="entry name" value="SEMA"/>
    <property type="match status" value="1"/>
</dbReference>
<evidence type="ECO:0000256" key="5">
    <source>
        <dbReference type="ARBA" id="ARBA00022729"/>
    </source>
</evidence>
<dbReference type="GO" id="GO:0045499">
    <property type="term" value="F:chemorepellent activity"/>
    <property type="evidence" value="ECO:0007669"/>
    <property type="project" value="TreeGrafter"/>
</dbReference>
<keyword evidence="5 13" id="KW-0732">Signal</keyword>
<evidence type="ECO:0000256" key="10">
    <source>
        <dbReference type="ARBA" id="ARBA00023319"/>
    </source>
</evidence>
<dbReference type="InterPro" id="IPR001627">
    <property type="entry name" value="Semap_dom"/>
</dbReference>
<dbReference type="Proteomes" id="UP000694701">
    <property type="component" value="Unplaced"/>
</dbReference>
<dbReference type="GO" id="GO:0007411">
    <property type="term" value="P:axon guidance"/>
    <property type="evidence" value="ECO:0007669"/>
    <property type="project" value="UniProtKB-ARBA"/>
</dbReference>
<evidence type="ECO:0000259" key="15">
    <source>
        <dbReference type="PROSITE" id="PS51004"/>
    </source>
</evidence>
<feature type="domain" description="Sema" evidence="15">
    <location>
        <begin position="29"/>
        <end position="512"/>
    </location>
</feature>
<dbReference type="Ensembl" id="ENSCCRT00020105244.1">
    <property type="protein sequence ID" value="ENSCCRP00020096260.1"/>
    <property type="gene ID" value="ENSCCRG00020044295.1"/>
</dbReference>
<accession>A0A8C2JIV9</accession>
<dbReference type="Gene3D" id="2.130.10.10">
    <property type="entry name" value="YVTN repeat-like/Quinoprotein amine dehydrogenase"/>
    <property type="match status" value="1"/>
</dbReference>
<feature type="signal peptide" evidence="13">
    <location>
        <begin position="1"/>
        <end position="21"/>
    </location>
</feature>
<evidence type="ECO:0000256" key="6">
    <source>
        <dbReference type="ARBA" id="ARBA00022782"/>
    </source>
</evidence>
<dbReference type="InterPro" id="IPR007110">
    <property type="entry name" value="Ig-like_dom"/>
</dbReference>
<evidence type="ECO:0000256" key="1">
    <source>
        <dbReference type="ARBA" id="ARBA00004613"/>
    </source>
</evidence>
<reference evidence="16" key="1">
    <citation type="submission" date="2025-08" db="UniProtKB">
        <authorList>
            <consortium name="Ensembl"/>
        </authorList>
    </citation>
    <scope>IDENTIFICATION</scope>
</reference>
<dbReference type="GO" id="GO:0030335">
    <property type="term" value="P:positive regulation of cell migration"/>
    <property type="evidence" value="ECO:0007669"/>
    <property type="project" value="TreeGrafter"/>
</dbReference>
<keyword evidence="7" id="KW-0524">Neurogenesis</keyword>
<comment type="caution">
    <text evidence="11">Lacks conserved residue(s) required for the propagation of feature annotation.</text>
</comment>
<evidence type="ECO:0000256" key="13">
    <source>
        <dbReference type="SAM" id="SignalP"/>
    </source>
</evidence>
<dbReference type="GO" id="GO:0005886">
    <property type="term" value="C:plasma membrane"/>
    <property type="evidence" value="ECO:0007669"/>
    <property type="project" value="TreeGrafter"/>
</dbReference>
<dbReference type="Pfam" id="PF01403">
    <property type="entry name" value="Sema"/>
    <property type="match status" value="1"/>
</dbReference>
<evidence type="ECO:0000256" key="11">
    <source>
        <dbReference type="PROSITE-ProRule" id="PRU00352"/>
    </source>
</evidence>
<keyword evidence="4" id="KW-0964">Secreted</keyword>